<organism evidence="3 4">
    <name type="scientific">Sphingomonas cremea</name>
    <dbReference type="NCBI Taxonomy" id="2904799"/>
    <lineage>
        <taxon>Bacteria</taxon>
        <taxon>Pseudomonadati</taxon>
        <taxon>Pseudomonadota</taxon>
        <taxon>Alphaproteobacteria</taxon>
        <taxon>Sphingomonadales</taxon>
        <taxon>Sphingomonadaceae</taxon>
        <taxon>Sphingomonas</taxon>
    </lineage>
</organism>
<feature type="compositionally biased region" description="Polar residues" evidence="1">
    <location>
        <begin position="140"/>
        <end position="150"/>
    </location>
</feature>
<feature type="signal peptide" evidence="2">
    <location>
        <begin position="1"/>
        <end position="20"/>
    </location>
</feature>
<proteinExistence type="predicted"/>
<dbReference type="AlphaFoldDB" id="A0A9X1TWM2"/>
<accession>A0A9X1TWM2</accession>
<evidence type="ECO:0000313" key="3">
    <source>
        <dbReference type="EMBL" id="MCF2515544.1"/>
    </source>
</evidence>
<evidence type="ECO:0000313" key="4">
    <source>
        <dbReference type="Proteomes" id="UP001139410"/>
    </source>
</evidence>
<sequence length="169" mass="17395">MKRLMTLALAAAFVAPAAIAAQPATSIAMNCSAGAAAADGEVPNLHGHWDFLMVPGGTPSFGLMSIGFVGAEYGGSLAPVRTAPVVLRKITLAGNSVHMVVASREGDVLFDGRLSAKGDLMCGTVTYHGGETFPMVAQKRPSTYQSQPQAQRRGKGLDGRTAPGVKAGR</sequence>
<evidence type="ECO:0000256" key="2">
    <source>
        <dbReference type="SAM" id="SignalP"/>
    </source>
</evidence>
<keyword evidence="4" id="KW-1185">Reference proteome</keyword>
<keyword evidence="2" id="KW-0732">Signal</keyword>
<dbReference type="RefSeq" id="WP_235068211.1">
    <property type="nucleotide sequence ID" value="NZ_JAKFGM010000003.1"/>
</dbReference>
<gene>
    <name evidence="3" type="ORF">LVY65_10790</name>
</gene>
<name>A0A9X1TWM2_9SPHN</name>
<evidence type="ECO:0000256" key="1">
    <source>
        <dbReference type="SAM" id="MobiDB-lite"/>
    </source>
</evidence>
<dbReference type="Proteomes" id="UP001139410">
    <property type="component" value="Unassembled WGS sequence"/>
</dbReference>
<comment type="caution">
    <text evidence="3">The sequence shown here is derived from an EMBL/GenBank/DDBJ whole genome shotgun (WGS) entry which is preliminary data.</text>
</comment>
<feature type="region of interest" description="Disordered" evidence="1">
    <location>
        <begin position="137"/>
        <end position="169"/>
    </location>
</feature>
<reference evidence="3" key="1">
    <citation type="submission" date="2022-01" db="EMBL/GenBank/DDBJ databases">
        <authorList>
            <person name="Jo J.-H."/>
            <person name="Im W.-T."/>
        </authorList>
    </citation>
    <scope>NUCLEOTIDE SEQUENCE</scope>
    <source>
        <strain evidence="3">G124</strain>
    </source>
</reference>
<protein>
    <submittedName>
        <fullName evidence="3">Uncharacterized protein</fullName>
    </submittedName>
</protein>
<dbReference type="EMBL" id="JAKFGM010000003">
    <property type="protein sequence ID" value="MCF2515544.1"/>
    <property type="molecule type" value="Genomic_DNA"/>
</dbReference>
<feature type="chain" id="PRO_5040748205" evidence="2">
    <location>
        <begin position="21"/>
        <end position="169"/>
    </location>
</feature>